<sequence length="79" mass="8695">MVFVQYVGLATVQVAQPLVQGEVGHPATGEGQDGFWHTSVGKFCFALQDLPEQLQFIYHLLKVCPSSNASRIFLKIFVG</sequence>
<organism evidence="1 2">
    <name type="scientific">Dryococelus australis</name>
    <dbReference type="NCBI Taxonomy" id="614101"/>
    <lineage>
        <taxon>Eukaryota</taxon>
        <taxon>Metazoa</taxon>
        <taxon>Ecdysozoa</taxon>
        <taxon>Arthropoda</taxon>
        <taxon>Hexapoda</taxon>
        <taxon>Insecta</taxon>
        <taxon>Pterygota</taxon>
        <taxon>Neoptera</taxon>
        <taxon>Polyneoptera</taxon>
        <taxon>Phasmatodea</taxon>
        <taxon>Verophasmatodea</taxon>
        <taxon>Anareolatae</taxon>
        <taxon>Phasmatidae</taxon>
        <taxon>Eurycanthinae</taxon>
        <taxon>Dryococelus</taxon>
    </lineage>
</organism>
<dbReference type="Proteomes" id="UP001159363">
    <property type="component" value="Chromosome 7"/>
</dbReference>
<keyword evidence="2" id="KW-1185">Reference proteome</keyword>
<dbReference type="EMBL" id="JARBHB010000008">
    <property type="protein sequence ID" value="KAJ8877172.1"/>
    <property type="molecule type" value="Genomic_DNA"/>
</dbReference>
<protein>
    <submittedName>
        <fullName evidence="1">Uncharacterized protein</fullName>
    </submittedName>
</protein>
<proteinExistence type="predicted"/>
<name>A0ABQ9GYQ7_9NEOP</name>
<accession>A0ABQ9GYQ7</accession>
<comment type="caution">
    <text evidence="1">The sequence shown here is derived from an EMBL/GenBank/DDBJ whole genome shotgun (WGS) entry which is preliminary data.</text>
</comment>
<evidence type="ECO:0000313" key="2">
    <source>
        <dbReference type="Proteomes" id="UP001159363"/>
    </source>
</evidence>
<reference evidence="1 2" key="1">
    <citation type="submission" date="2023-02" db="EMBL/GenBank/DDBJ databases">
        <title>LHISI_Scaffold_Assembly.</title>
        <authorList>
            <person name="Stuart O.P."/>
            <person name="Cleave R."/>
            <person name="Magrath M.J.L."/>
            <person name="Mikheyev A.S."/>
        </authorList>
    </citation>
    <scope>NUCLEOTIDE SEQUENCE [LARGE SCALE GENOMIC DNA]</scope>
    <source>
        <strain evidence="1">Daus_M_001</strain>
        <tissue evidence="1">Leg muscle</tissue>
    </source>
</reference>
<evidence type="ECO:0000313" key="1">
    <source>
        <dbReference type="EMBL" id="KAJ8877172.1"/>
    </source>
</evidence>
<feature type="non-terminal residue" evidence="1">
    <location>
        <position position="79"/>
    </location>
</feature>
<gene>
    <name evidence="1" type="ORF">PR048_021625</name>
</gene>